<dbReference type="GO" id="GO:0046914">
    <property type="term" value="F:transition metal ion binding"/>
    <property type="evidence" value="ECO:0007669"/>
    <property type="project" value="TreeGrafter"/>
</dbReference>
<sequence length="218" mass="24190">MTQEAEQRLGREGGRQRQAAGRGFAQRALGKRGRRGWGANDVVVLSEAEMKMIEIQTEKATFQSMRSHLTVMGKVLAHPLRKAIVSYAFPARISQIHIRIGDWAKAGQKLITLQSEEVGNAMSDFYKAMADQELAKVNFEREKSLFDRGVGAKKNYITAEAELKVAEASLNAAEKKLHVLGFTERQVKTISETHQINPIITLYAPISGKIIENNAILG</sequence>
<evidence type="ECO:0000256" key="1">
    <source>
        <dbReference type="ARBA" id="ARBA00022448"/>
    </source>
</evidence>
<reference evidence="4" key="1">
    <citation type="journal article" date="2014" name="Front. Microbiol.">
        <title>High frequency of phylogenetically diverse reductive dehalogenase-homologous genes in deep subseafloor sedimentary metagenomes.</title>
        <authorList>
            <person name="Kawai M."/>
            <person name="Futagami T."/>
            <person name="Toyoda A."/>
            <person name="Takaki Y."/>
            <person name="Nishi S."/>
            <person name="Hori S."/>
            <person name="Arai W."/>
            <person name="Tsubouchi T."/>
            <person name="Morono Y."/>
            <person name="Uchiyama I."/>
            <person name="Ito T."/>
            <person name="Fujiyama A."/>
            <person name="Inagaki F."/>
            <person name="Takami H."/>
        </authorList>
    </citation>
    <scope>NUCLEOTIDE SEQUENCE</scope>
    <source>
        <strain evidence="4">Expedition CK06-06</strain>
    </source>
</reference>
<dbReference type="SUPFAM" id="SSF111369">
    <property type="entry name" value="HlyD-like secretion proteins"/>
    <property type="match status" value="1"/>
</dbReference>
<accession>X1C8B0</accession>
<dbReference type="AlphaFoldDB" id="X1C8B0"/>
<proteinExistence type="predicted"/>
<keyword evidence="1" id="KW-0813">Transport</keyword>
<evidence type="ECO:0000259" key="3">
    <source>
        <dbReference type="Pfam" id="PF25893"/>
    </source>
</evidence>
<dbReference type="GO" id="GO:0060003">
    <property type="term" value="P:copper ion export"/>
    <property type="evidence" value="ECO:0007669"/>
    <property type="project" value="TreeGrafter"/>
</dbReference>
<dbReference type="GO" id="GO:0015679">
    <property type="term" value="P:plasma membrane copper ion transport"/>
    <property type="evidence" value="ECO:0007669"/>
    <property type="project" value="TreeGrafter"/>
</dbReference>
<feature type="non-terminal residue" evidence="4">
    <location>
        <position position="218"/>
    </location>
</feature>
<organism evidence="4">
    <name type="scientific">marine sediment metagenome</name>
    <dbReference type="NCBI Taxonomy" id="412755"/>
    <lineage>
        <taxon>unclassified sequences</taxon>
        <taxon>metagenomes</taxon>
        <taxon>ecological metagenomes</taxon>
    </lineage>
</organism>
<dbReference type="EMBL" id="BART01023448">
    <property type="protein sequence ID" value="GAG92643.1"/>
    <property type="molecule type" value="Genomic_DNA"/>
</dbReference>
<comment type="caution">
    <text evidence="4">The sequence shown here is derived from an EMBL/GenBank/DDBJ whole genome shotgun (WGS) entry which is preliminary data.</text>
</comment>
<gene>
    <name evidence="4" type="ORF">S01H4_42656</name>
</gene>
<feature type="compositionally biased region" description="Basic and acidic residues" evidence="2">
    <location>
        <begin position="1"/>
        <end position="15"/>
    </location>
</feature>
<dbReference type="Pfam" id="PF25893">
    <property type="entry name" value="HH_CzcB"/>
    <property type="match status" value="1"/>
</dbReference>
<dbReference type="PANTHER" id="PTHR30097:SF4">
    <property type="entry name" value="SLR6042 PROTEIN"/>
    <property type="match status" value="1"/>
</dbReference>
<evidence type="ECO:0000256" key="2">
    <source>
        <dbReference type="SAM" id="MobiDB-lite"/>
    </source>
</evidence>
<feature type="domain" description="CzcB-like alpha-helical hairpin" evidence="3">
    <location>
        <begin position="122"/>
        <end position="178"/>
    </location>
</feature>
<evidence type="ECO:0000313" key="4">
    <source>
        <dbReference type="EMBL" id="GAG92643.1"/>
    </source>
</evidence>
<feature type="region of interest" description="Disordered" evidence="2">
    <location>
        <begin position="1"/>
        <end position="22"/>
    </location>
</feature>
<dbReference type="InterPro" id="IPR058648">
    <property type="entry name" value="HH_CzcB-like"/>
</dbReference>
<dbReference type="InterPro" id="IPR051909">
    <property type="entry name" value="MFP_Cation_Efflux"/>
</dbReference>
<name>X1C8B0_9ZZZZ</name>
<dbReference type="GO" id="GO:0030288">
    <property type="term" value="C:outer membrane-bounded periplasmic space"/>
    <property type="evidence" value="ECO:0007669"/>
    <property type="project" value="TreeGrafter"/>
</dbReference>
<dbReference type="Gene3D" id="1.10.287.470">
    <property type="entry name" value="Helix hairpin bin"/>
    <property type="match status" value="1"/>
</dbReference>
<dbReference type="PANTHER" id="PTHR30097">
    <property type="entry name" value="CATION EFFLUX SYSTEM PROTEIN CUSB"/>
    <property type="match status" value="1"/>
</dbReference>
<protein>
    <recommendedName>
        <fullName evidence="3">CzcB-like alpha-helical hairpin domain-containing protein</fullName>
    </recommendedName>
</protein>